<evidence type="ECO:0000256" key="1">
    <source>
        <dbReference type="ARBA" id="ARBA00008894"/>
    </source>
</evidence>
<keyword evidence="5" id="KW-0611">Plant defense</keyword>
<dbReference type="PANTHER" id="PTHR23155">
    <property type="entry name" value="DISEASE RESISTANCE PROTEIN RP"/>
    <property type="match status" value="1"/>
</dbReference>
<dbReference type="OrthoDB" id="659430at2759"/>
<dbReference type="AlphaFoldDB" id="A0A811NJ83"/>
<dbReference type="Gene3D" id="3.40.50.300">
    <property type="entry name" value="P-loop containing nucleotide triphosphate hydrolases"/>
    <property type="match status" value="2"/>
</dbReference>
<dbReference type="PRINTS" id="PR00364">
    <property type="entry name" value="DISEASERSIST"/>
</dbReference>
<protein>
    <recommendedName>
        <fullName evidence="11">AAA+ ATPase domain-containing protein</fullName>
    </recommendedName>
</protein>
<feature type="domain" description="Disease resistance N-terminal" evidence="7">
    <location>
        <begin position="29"/>
        <end position="98"/>
    </location>
</feature>
<dbReference type="Pfam" id="PF25019">
    <property type="entry name" value="LRR_R13L1-DRL21"/>
    <property type="match status" value="1"/>
</dbReference>
<proteinExistence type="inferred from homology"/>
<evidence type="ECO:0000256" key="3">
    <source>
        <dbReference type="ARBA" id="ARBA00022737"/>
    </source>
</evidence>
<dbReference type="InterPro" id="IPR041118">
    <property type="entry name" value="Rx_N"/>
</dbReference>
<dbReference type="SUPFAM" id="SSF52540">
    <property type="entry name" value="P-loop containing nucleoside triphosphate hydrolases"/>
    <property type="match status" value="1"/>
</dbReference>
<dbReference type="GO" id="GO:0098542">
    <property type="term" value="P:defense response to other organism"/>
    <property type="evidence" value="ECO:0007669"/>
    <property type="project" value="TreeGrafter"/>
</dbReference>
<dbReference type="InterPro" id="IPR044974">
    <property type="entry name" value="Disease_R_plants"/>
</dbReference>
<dbReference type="InterPro" id="IPR036388">
    <property type="entry name" value="WH-like_DNA-bd_sf"/>
</dbReference>
<keyword evidence="10" id="KW-1185">Reference proteome</keyword>
<accession>A0A811NJ83</accession>
<dbReference type="InterPro" id="IPR002182">
    <property type="entry name" value="NB-ARC"/>
</dbReference>
<dbReference type="Gene3D" id="3.80.10.10">
    <property type="entry name" value="Ribonuclease Inhibitor"/>
    <property type="match status" value="2"/>
</dbReference>
<reference evidence="9" key="1">
    <citation type="submission" date="2020-10" db="EMBL/GenBank/DDBJ databases">
        <authorList>
            <person name="Han B."/>
            <person name="Lu T."/>
            <person name="Zhao Q."/>
            <person name="Huang X."/>
            <person name="Zhao Y."/>
        </authorList>
    </citation>
    <scope>NUCLEOTIDE SEQUENCE</scope>
</reference>
<evidence type="ECO:0000256" key="2">
    <source>
        <dbReference type="ARBA" id="ARBA00022614"/>
    </source>
</evidence>
<evidence type="ECO:0000313" key="9">
    <source>
        <dbReference type="EMBL" id="CAD6225435.1"/>
    </source>
</evidence>
<dbReference type="Gene3D" id="1.10.8.430">
    <property type="entry name" value="Helical domain of apoptotic protease-activating factors"/>
    <property type="match status" value="1"/>
</dbReference>
<evidence type="ECO:0000313" key="10">
    <source>
        <dbReference type="Proteomes" id="UP000604825"/>
    </source>
</evidence>
<dbReference type="InterPro" id="IPR056789">
    <property type="entry name" value="LRR_R13L1-DRL21"/>
</dbReference>
<feature type="domain" description="R13L1/DRL21-like LRR repeat region" evidence="8">
    <location>
        <begin position="797"/>
        <end position="908"/>
    </location>
</feature>
<dbReference type="SUPFAM" id="SSF52058">
    <property type="entry name" value="L domain-like"/>
    <property type="match status" value="1"/>
</dbReference>
<keyword evidence="2" id="KW-0433">Leucine-rich repeat</keyword>
<dbReference type="InterPro" id="IPR032675">
    <property type="entry name" value="LRR_dom_sf"/>
</dbReference>
<comment type="similarity">
    <text evidence="1">Belongs to the disease resistance NB-LRR family.</text>
</comment>
<dbReference type="Pfam" id="PF00931">
    <property type="entry name" value="NB-ARC"/>
    <property type="match status" value="1"/>
</dbReference>
<dbReference type="CDD" id="cd00009">
    <property type="entry name" value="AAA"/>
    <property type="match status" value="1"/>
</dbReference>
<organism evidence="9 10">
    <name type="scientific">Miscanthus lutarioriparius</name>
    <dbReference type="NCBI Taxonomy" id="422564"/>
    <lineage>
        <taxon>Eukaryota</taxon>
        <taxon>Viridiplantae</taxon>
        <taxon>Streptophyta</taxon>
        <taxon>Embryophyta</taxon>
        <taxon>Tracheophyta</taxon>
        <taxon>Spermatophyta</taxon>
        <taxon>Magnoliopsida</taxon>
        <taxon>Liliopsida</taxon>
        <taxon>Poales</taxon>
        <taxon>Poaceae</taxon>
        <taxon>PACMAD clade</taxon>
        <taxon>Panicoideae</taxon>
        <taxon>Andropogonodae</taxon>
        <taxon>Andropogoneae</taxon>
        <taxon>Saccharinae</taxon>
        <taxon>Miscanthus</taxon>
    </lineage>
</organism>
<dbReference type="Proteomes" id="UP000604825">
    <property type="component" value="Unassembled WGS sequence"/>
</dbReference>
<name>A0A811NJ83_9POAL</name>
<dbReference type="Pfam" id="PF18052">
    <property type="entry name" value="Rx_N"/>
    <property type="match status" value="1"/>
</dbReference>
<evidence type="ECO:0000259" key="7">
    <source>
        <dbReference type="Pfam" id="PF18052"/>
    </source>
</evidence>
<keyword evidence="3" id="KW-0677">Repeat</keyword>
<dbReference type="InterPro" id="IPR027417">
    <property type="entry name" value="P-loop_NTPase"/>
</dbReference>
<evidence type="ECO:0000256" key="4">
    <source>
        <dbReference type="ARBA" id="ARBA00022741"/>
    </source>
</evidence>
<feature type="domain" description="NB-ARC" evidence="6">
    <location>
        <begin position="388"/>
        <end position="483"/>
    </location>
</feature>
<evidence type="ECO:0008006" key="11">
    <source>
        <dbReference type="Google" id="ProtNLM"/>
    </source>
</evidence>
<dbReference type="PANTHER" id="PTHR23155:SF988">
    <property type="entry name" value="OS06G0707733 PROTEIN"/>
    <property type="match status" value="1"/>
</dbReference>
<keyword evidence="4" id="KW-0547">Nucleotide-binding</keyword>
<dbReference type="GO" id="GO:0043531">
    <property type="term" value="F:ADP binding"/>
    <property type="evidence" value="ECO:0007669"/>
    <property type="project" value="InterPro"/>
</dbReference>
<evidence type="ECO:0000259" key="8">
    <source>
        <dbReference type="Pfam" id="PF25019"/>
    </source>
</evidence>
<dbReference type="InterPro" id="IPR042197">
    <property type="entry name" value="Apaf_helical"/>
</dbReference>
<sequence>MELGVEAARWMIGKALGPVSGGVLEAWAASTELGGNIEALRMELLYAEGMLSNARGHHGHGPGIKNPALSELLHKLRDLAYRADDALDEVDYFRIQDELEGTYHAAEEHEGGCLRNHALNARHAARAIAKMLGFSKCSACFANATHDEPHEDTTSARVLSCGGHWPCTGVKASDDDEEEDPRQGGVCWPCPCGTDQRLVNNCCMSRITSAARSTIHTVGKHLPLPCCSSVSSAQNAANSNATSTGRRFLCCAQTNTASQRERVLQTPELKFDRVEMSRKMKDIIEQLKPLCAKVSTILNLELLAANLNNNEQYMATGRPITTSEPIEPEFYGRKDVISKVVDDIKGEYHDVDLTVLPIVGPGGIGKTTLTQHIYKELKDHFERLRTKMKKEEKGIPENRIEEGLKSKRFLLVLDDMWSCSNEDEWKRFLLPFKKGQTKGSVILVTTRFPALAQMVKTTDKIDLEGIDEEEFKKLFFAYVFGNKKPPEDHSELLGIGPEIIKKLKGSPLAAKTVGRLLRNHLDLVHWTRVLESREWESQSGDHDIMPALKLSFDYLPFHLQQCFTYCSLFPEDYRFSEQEIIHFWIGLDVLHSRGLKVSADECLSLYSSNVRSIQILPSIHHLSINIDDSTVNDRKAFDTFKEDFSVLGERLRVENLHSLMLFGKHQGSFAKTLHGLFSKAKSLRVIMISGDFYRMEDLLHNFSELIHLRYIRVHGNWLYGELVASKSISRFYHIRVLDLLGCQDYQNLPRYMSNLVKLRHFLARYGVHSRISEVEKLKSLQGLQTFAVGKECQGFELSQIGHLLDLCGSLQIDNLENVEGREGADEAKLMHKKKLNELILNWNVKRSNNDPAHEEQVLEGLKPHSDLHKLSIRGHGGGTWPSWLGPSVQNLESLHLDGVDWETFPPIGGDLQLVNKGAEEKPSNSPSQHFKNLKSVQLVNLERLERWVVGSSGQLLSHLEELIIKSCPELMELQFPYCNYSQQDLKTPAPKLRRLVVENCPKLLSLPPVPWNPSPCFISISEVGLGFKSLTYERLSLKITGKKDTQGSVSFWTGLHFDGLLYRLMASKSCHR</sequence>
<gene>
    <name evidence="9" type="ORF">NCGR_LOCUS17477</name>
</gene>
<comment type="caution">
    <text evidence="9">The sequence shown here is derived from an EMBL/GenBank/DDBJ whole genome shotgun (WGS) entry which is preliminary data.</text>
</comment>
<dbReference type="Gene3D" id="1.10.10.10">
    <property type="entry name" value="Winged helix-like DNA-binding domain superfamily/Winged helix DNA-binding domain"/>
    <property type="match status" value="1"/>
</dbReference>
<evidence type="ECO:0000259" key="6">
    <source>
        <dbReference type="Pfam" id="PF00931"/>
    </source>
</evidence>
<dbReference type="EMBL" id="CAJGYO010000004">
    <property type="protein sequence ID" value="CAD6225435.1"/>
    <property type="molecule type" value="Genomic_DNA"/>
</dbReference>
<evidence type="ECO:0000256" key="5">
    <source>
        <dbReference type="ARBA" id="ARBA00022821"/>
    </source>
</evidence>